<dbReference type="PROSITE" id="PS50889">
    <property type="entry name" value="S4"/>
    <property type="match status" value="1"/>
</dbReference>
<dbReference type="EMBL" id="WUUQ01000002">
    <property type="protein sequence ID" value="MXQ73923.1"/>
    <property type="molecule type" value="Genomic_DNA"/>
</dbReference>
<dbReference type="InterPro" id="IPR006145">
    <property type="entry name" value="PsdUridine_synth_RsuA/RluA"/>
</dbReference>
<dbReference type="Gene3D" id="3.30.70.1560">
    <property type="entry name" value="Alpha-L RNA-binding motif"/>
    <property type="match status" value="1"/>
</dbReference>
<dbReference type="SMART" id="SM00363">
    <property type="entry name" value="S4"/>
    <property type="match status" value="1"/>
</dbReference>
<dbReference type="NCBIfam" id="TIGR00093">
    <property type="entry name" value="pseudouridine synthase"/>
    <property type="match status" value="1"/>
</dbReference>
<keyword evidence="8" id="KW-1185">Reference proteome</keyword>
<dbReference type="PANTHER" id="PTHR47683:SF4">
    <property type="entry name" value="PSEUDOURIDINE SYNTHASE"/>
    <property type="match status" value="1"/>
</dbReference>
<comment type="similarity">
    <text evidence="1 5">Belongs to the pseudouridine synthase RsuA family.</text>
</comment>
<dbReference type="EC" id="5.4.99.-" evidence="5"/>
<dbReference type="SUPFAM" id="SSF55120">
    <property type="entry name" value="Pseudouridine synthase"/>
    <property type="match status" value="1"/>
</dbReference>
<protein>
    <recommendedName>
        <fullName evidence="5">Pseudouridine synthase</fullName>
        <ecNumber evidence="5">5.4.99.-</ecNumber>
    </recommendedName>
</protein>
<evidence type="ECO:0000313" key="7">
    <source>
        <dbReference type="EMBL" id="MXQ73923.1"/>
    </source>
</evidence>
<sequence>MRIEKYIANSGLFTRNEVKKMIRAKRIQVNGEIVLKAGLNIQEDRDEIRIDDEILQYDPQVYIMLNKPRDVISATQDTLHETVMDLIDDILPPDCFPIGRLDIDTEGLLLISNDGALAHRLLSPRHHVAKTYEVHVREELTEAAIKRIQAGILIDQGEQCLPAKIEQLKETVYLLTIEEGKYHQVKRMMQAVDNEVLYLKRLTMGSLTLDESLDAGAWRYLDEAELTALKQI</sequence>
<evidence type="ECO:0000256" key="2">
    <source>
        <dbReference type="ARBA" id="ARBA00022884"/>
    </source>
</evidence>
<dbReference type="InterPro" id="IPR020103">
    <property type="entry name" value="PsdUridine_synth_cat_dom_sf"/>
</dbReference>
<dbReference type="GO" id="GO:0003723">
    <property type="term" value="F:RNA binding"/>
    <property type="evidence" value="ECO:0007669"/>
    <property type="project" value="UniProtKB-KW"/>
</dbReference>
<dbReference type="PANTHER" id="PTHR47683">
    <property type="entry name" value="PSEUDOURIDINE SYNTHASE FAMILY PROTEIN-RELATED"/>
    <property type="match status" value="1"/>
</dbReference>
<organism evidence="7 8">
    <name type="scientific">Copranaerobaculum intestinale</name>
    <dbReference type="NCBI Taxonomy" id="2692629"/>
    <lineage>
        <taxon>Bacteria</taxon>
        <taxon>Bacillati</taxon>
        <taxon>Bacillota</taxon>
        <taxon>Erysipelotrichia</taxon>
        <taxon>Erysipelotrichales</taxon>
        <taxon>Erysipelotrichaceae</taxon>
        <taxon>Copranaerobaculum</taxon>
    </lineage>
</organism>
<dbReference type="SUPFAM" id="SSF55174">
    <property type="entry name" value="Alpha-L RNA-binding motif"/>
    <property type="match status" value="1"/>
</dbReference>
<evidence type="ECO:0000256" key="4">
    <source>
        <dbReference type="PROSITE-ProRule" id="PRU00182"/>
    </source>
</evidence>
<keyword evidence="3 5" id="KW-0413">Isomerase</keyword>
<dbReference type="Pfam" id="PF00849">
    <property type="entry name" value="PseudoU_synth_2"/>
    <property type="match status" value="1"/>
</dbReference>
<dbReference type="InterPro" id="IPR050343">
    <property type="entry name" value="RsuA_PseudoU_synthase"/>
</dbReference>
<reference evidence="7 8" key="1">
    <citation type="submission" date="2019-12" db="EMBL/GenBank/DDBJ databases">
        <authorList>
            <person name="Yang R."/>
        </authorList>
    </citation>
    <scope>NUCLEOTIDE SEQUENCE [LARGE SCALE GENOMIC DNA]</scope>
    <source>
        <strain evidence="7 8">DONG20-135</strain>
    </source>
</reference>
<dbReference type="Pfam" id="PF01479">
    <property type="entry name" value="S4"/>
    <property type="match status" value="1"/>
</dbReference>
<dbReference type="CDD" id="cd02553">
    <property type="entry name" value="PseudoU_synth_RsuA"/>
    <property type="match status" value="1"/>
</dbReference>
<gene>
    <name evidence="7" type="ORF">GSF08_08215</name>
</gene>
<evidence type="ECO:0000256" key="3">
    <source>
        <dbReference type="ARBA" id="ARBA00023235"/>
    </source>
</evidence>
<dbReference type="GO" id="GO:0120159">
    <property type="term" value="F:rRNA pseudouridine synthase activity"/>
    <property type="evidence" value="ECO:0007669"/>
    <property type="project" value="UniProtKB-ARBA"/>
</dbReference>
<proteinExistence type="inferred from homology"/>
<dbReference type="GO" id="GO:0005829">
    <property type="term" value="C:cytosol"/>
    <property type="evidence" value="ECO:0007669"/>
    <property type="project" value="UniProtKB-ARBA"/>
</dbReference>
<dbReference type="InterPro" id="IPR018496">
    <property type="entry name" value="PsdUridine_synth_RsuA/RluB_CS"/>
</dbReference>
<evidence type="ECO:0000256" key="5">
    <source>
        <dbReference type="RuleBase" id="RU003887"/>
    </source>
</evidence>
<reference evidence="7 8" key="2">
    <citation type="submission" date="2020-01" db="EMBL/GenBank/DDBJ databases">
        <title>Clostridiaceae sp. nov. isolated from the gut of human by culturomics.</title>
        <authorList>
            <person name="Chang Y."/>
        </authorList>
    </citation>
    <scope>NUCLEOTIDE SEQUENCE [LARGE SCALE GENOMIC DNA]</scope>
    <source>
        <strain evidence="7 8">DONG20-135</strain>
    </source>
</reference>
<dbReference type="Gene3D" id="3.30.70.580">
    <property type="entry name" value="Pseudouridine synthase I, catalytic domain, N-terminal subdomain"/>
    <property type="match status" value="1"/>
</dbReference>
<accession>A0A6N8UB10</accession>
<feature type="domain" description="RNA-binding S4" evidence="6">
    <location>
        <begin position="1"/>
        <end position="59"/>
    </location>
</feature>
<dbReference type="AlphaFoldDB" id="A0A6N8UB10"/>
<dbReference type="InterPro" id="IPR036986">
    <property type="entry name" value="S4_RNA-bd_sf"/>
</dbReference>
<comment type="caution">
    <text evidence="7">The sequence shown here is derived from an EMBL/GenBank/DDBJ whole genome shotgun (WGS) entry which is preliminary data.</text>
</comment>
<dbReference type="CDD" id="cd00165">
    <property type="entry name" value="S4"/>
    <property type="match status" value="1"/>
</dbReference>
<dbReference type="Gene3D" id="3.10.290.10">
    <property type="entry name" value="RNA-binding S4 domain"/>
    <property type="match status" value="1"/>
</dbReference>
<dbReference type="Proteomes" id="UP000434036">
    <property type="component" value="Unassembled WGS sequence"/>
</dbReference>
<name>A0A6N8UB10_9FIRM</name>
<evidence type="ECO:0000259" key="6">
    <source>
        <dbReference type="SMART" id="SM00363"/>
    </source>
</evidence>
<dbReference type="InterPro" id="IPR042092">
    <property type="entry name" value="PsdUridine_s_RsuA/RluB/E/F_cat"/>
</dbReference>
<evidence type="ECO:0000256" key="1">
    <source>
        <dbReference type="ARBA" id="ARBA00008348"/>
    </source>
</evidence>
<keyword evidence="2 4" id="KW-0694">RNA-binding</keyword>
<dbReference type="PROSITE" id="PS01149">
    <property type="entry name" value="PSI_RSU"/>
    <property type="match status" value="1"/>
</dbReference>
<dbReference type="InterPro" id="IPR002942">
    <property type="entry name" value="S4_RNA-bd"/>
</dbReference>
<dbReference type="InterPro" id="IPR020094">
    <property type="entry name" value="TruA/RsuA/RluB/E/F_N"/>
</dbReference>
<dbReference type="FunFam" id="3.30.70.1560:FF:000001">
    <property type="entry name" value="Pseudouridine synthase"/>
    <property type="match status" value="1"/>
</dbReference>
<evidence type="ECO:0000313" key="8">
    <source>
        <dbReference type="Proteomes" id="UP000434036"/>
    </source>
</evidence>
<dbReference type="GO" id="GO:0000455">
    <property type="term" value="P:enzyme-directed rRNA pseudouridine synthesis"/>
    <property type="evidence" value="ECO:0007669"/>
    <property type="project" value="UniProtKB-ARBA"/>
</dbReference>
<dbReference type="InterPro" id="IPR000748">
    <property type="entry name" value="PsdUridine_synth_RsuA/RluB/E/F"/>
</dbReference>